<name>A0ABQ6K6D2_9MICO</name>
<keyword evidence="6" id="KW-1185">Reference proteome</keyword>
<evidence type="ECO:0000313" key="5">
    <source>
        <dbReference type="EMBL" id="GMA95103.1"/>
    </source>
</evidence>
<dbReference type="InterPro" id="IPR036390">
    <property type="entry name" value="WH_DNA-bd_sf"/>
</dbReference>
<dbReference type="RefSeq" id="WP_284253942.1">
    <property type="nucleotide sequence ID" value="NZ_BAAAQO010000002.1"/>
</dbReference>
<evidence type="ECO:0000256" key="2">
    <source>
        <dbReference type="ARBA" id="ARBA00023125"/>
    </source>
</evidence>
<organism evidence="5 6">
    <name type="scientific">Pseudolysinimonas kribbensis</name>
    <dbReference type="NCBI Taxonomy" id="433641"/>
    <lineage>
        <taxon>Bacteria</taxon>
        <taxon>Bacillati</taxon>
        <taxon>Actinomycetota</taxon>
        <taxon>Actinomycetes</taxon>
        <taxon>Micrococcales</taxon>
        <taxon>Microbacteriaceae</taxon>
        <taxon>Pseudolysinimonas</taxon>
    </lineage>
</organism>
<evidence type="ECO:0000313" key="6">
    <source>
        <dbReference type="Proteomes" id="UP001157034"/>
    </source>
</evidence>
<reference evidence="6" key="1">
    <citation type="journal article" date="2019" name="Int. J. Syst. Evol. Microbiol.">
        <title>The Global Catalogue of Microorganisms (GCM) 10K type strain sequencing project: providing services to taxonomists for standard genome sequencing and annotation.</title>
        <authorList>
            <consortium name="The Broad Institute Genomics Platform"/>
            <consortium name="The Broad Institute Genome Sequencing Center for Infectious Disease"/>
            <person name="Wu L."/>
            <person name="Ma J."/>
        </authorList>
    </citation>
    <scope>NUCLEOTIDE SEQUENCE [LARGE SCALE GENOMIC DNA]</scope>
    <source>
        <strain evidence="6">NBRC 108894</strain>
    </source>
</reference>
<dbReference type="InterPro" id="IPR052362">
    <property type="entry name" value="HTH-GbsR_regulator"/>
</dbReference>
<dbReference type="InterPro" id="IPR011991">
    <property type="entry name" value="ArsR-like_HTH"/>
</dbReference>
<proteinExistence type="predicted"/>
<dbReference type="Pfam" id="PF12802">
    <property type="entry name" value="MarR_2"/>
    <property type="match status" value="1"/>
</dbReference>
<keyword evidence="1" id="KW-0805">Transcription regulation</keyword>
<gene>
    <name evidence="5" type="ORF">GCM10025881_19270</name>
</gene>
<dbReference type="EMBL" id="BSVB01000001">
    <property type="protein sequence ID" value="GMA95103.1"/>
    <property type="molecule type" value="Genomic_DNA"/>
</dbReference>
<comment type="caution">
    <text evidence="5">The sequence shown here is derived from an EMBL/GenBank/DDBJ whole genome shotgun (WGS) entry which is preliminary data.</text>
</comment>
<evidence type="ECO:0000256" key="3">
    <source>
        <dbReference type="ARBA" id="ARBA00023163"/>
    </source>
</evidence>
<sequence length="151" mass="16529">MTDPFARFAERVADAFATLGFPRMAANVVMALTVSEEGRLTSAQLSERLGISPAAVSGAIKYLTTLGMVVSSTVPGTRRHIYRLPDRPWYAASLVRPSVYSALADLVEREAVLLPESEAGARAHEMASFLAFLRDRMPTLLTEWEESRGRG</sequence>
<protein>
    <submittedName>
        <fullName evidence="5">Transcriptional regulator</fullName>
    </submittedName>
</protein>
<dbReference type="InterPro" id="IPR036388">
    <property type="entry name" value="WH-like_DNA-bd_sf"/>
</dbReference>
<keyword evidence="2" id="KW-0238">DNA-binding</keyword>
<accession>A0ABQ6K6D2</accession>
<keyword evidence="3" id="KW-0804">Transcription</keyword>
<feature type="domain" description="HTH marR-type" evidence="4">
    <location>
        <begin position="19"/>
        <end position="79"/>
    </location>
</feature>
<evidence type="ECO:0000259" key="4">
    <source>
        <dbReference type="Pfam" id="PF12802"/>
    </source>
</evidence>
<evidence type="ECO:0000256" key="1">
    <source>
        <dbReference type="ARBA" id="ARBA00023015"/>
    </source>
</evidence>
<dbReference type="SUPFAM" id="SSF46785">
    <property type="entry name" value="Winged helix' DNA-binding domain"/>
    <property type="match status" value="1"/>
</dbReference>
<dbReference type="InterPro" id="IPR000835">
    <property type="entry name" value="HTH_MarR-typ"/>
</dbReference>
<dbReference type="PANTHER" id="PTHR38465">
    <property type="entry name" value="HTH-TYPE TRANSCRIPTIONAL REGULATOR MJ1563-RELATED"/>
    <property type="match status" value="1"/>
</dbReference>
<dbReference type="Proteomes" id="UP001157034">
    <property type="component" value="Unassembled WGS sequence"/>
</dbReference>
<dbReference type="CDD" id="cd00090">
    <property type="entry name" value="HTH_ARSR"/>
    <property type="match status" value="1"/>
</dbReference>
<dbReference type="PANTHER" id="PTHR38465:SF2">
    <property type="entry name" value="HTH-TYPE TRANSCRIPTIONAL REGULATOR MMPR5"/>
    <property type="match status" value="1"/>
</dbReference>
<dbReference type="Gene3D" id="1.10.10.10">
    <property type="entry name" value="Winged helix-like DNA-binding domain superfamily/Winged helix DNA-binding domain"/>
    <property type="match status" value="1"/>
</dbReference>